<dbReference type="Gene3D" id="3.90.1200.10">
    <property type="match status" value="1"/>
</dbReference>
<comment type="catalytic activity">
    <reaction evidence="7">
        <text>N(6)-D-ribulosyl-L-lysyl-[protein] + ATP = N(6)-(3-O-phospho-D-ribulosyl)-L-lysyl-[protein] + ADP + H(+)</text>
        <dbReference type="Rhea" id="RHEA:48432"/>
        <dbReference type="Rhea" id="RHEA-COMP:12103"/>
        <dbReference type="Rhea" id="RHEA-COMP:12104"/>
        <dbReference type="ChEBI" id="CHEBI:15378"/>
        <dbReference type="ChEBI" id="CHEBI:30616"/>
        <dbReference type="ChEBI" id="CHEBI:90418"/>
        <dbReference type="ChEBI" id="CHEBI:90420"/>
        <dbReference type="ChEBI" id="CHEBI:456216"/>
        <dbReference type="EC" id="2.7.1.172"/>
    </reaction>
    <physiologicalReaction direction="left-to-right" evidence="7">
        <dbReference type="Rhea" id="RHEA:48433"/>
    </physiologicalReaction>
</comment>
<dbReference type="InterPro" id="IPR011009">
    <property type="entry name" value="Kinase-like_dom_sf"/>
</dbReference>
<gene>
    <name evidence="10" type="ORF">DPX16_8029</name>
</gene>
<dbReference type="FunFam" id="3.30.200.20:FF:000264">
    <property type="entry name" value="Protein-ribulosamine 3-kinase, chloroplastic"/>
    <property type="match status" value="1"/>
</dbReference>
<keyword evidence="6" id="KW-0067">ATP-binding</keyword>
<evidence type="ECO:0000256" key="3">
    <source>
        <dbReference type="ARBA" id="ARBA00022679"/>
    </source>
</evidence>
<comment type="caution">
    <text evidence="10">The sequence shown here is derived from an EMBL/GenBank/DDBJ whole genome shotgun (WGS) entry which is preliminary data.</text>
</comment>
<accession>A0A3N0Z3M2</accession>
<evidence type="ECO:0000256" key="9">
    <source>
        <dbReference type="PIRNR" id="PIRNR006221"/>
    </source>
</evidence>
<dbReference type="PANTHER" id="PTHR12149:SF8">
    <property type="entry name" value="PROTEIN-RIBULOSAMINE 3-KINASE"/>
    <property type="match status" value="1"/>
</dbReference>
<dbReference type="GO" id="GO:0016301">
    <property type="term" value="F:kinase activity"/>
    <property type="evidence" value="ECO:0007669"/>
    <property type="project" value="UniProtKB-UniRule"/>
</dbReference>
<evidence type="ECO:0000256" key="5">
    <source>
        <dbReference type="ARBA" id="ARBA00022777"/>
    </source>
</evidence>
<evidence type="ECO:0000313" key="10">
    <source>
        <dbReference type="EMBL" id="ROL53087.1"/>
    </source>
</evidence>
<protein>
    <recommendedName>
        <fullName evidence="2">protein-ribulosamine 3-kinase</fullName>
        <ecNumber evidence="2">2.7.1.172</ecNumber>
    </recommendedName>
</protein>
<comment type="similarity">
    <text evidence="1 9">Belongs to the fructosamine kinase family.</text>
</comment>
<dbReference type="FunFam" id="3.90.1200.10:FF:000003">
    <property type="entry name" value="fructosamine-3-kinase isoform X1"/>
    <property type="match status" value="1"/>
</dbReference>
<dbReference type="PANTHER" id="PTHR12149">
    <property type="entry name" value="FRUCTOSAMINE 3 KINASE-RELATED PROTEIN"/>
    <property type="match status" value="1"/>
</dbReference>
<evidence type="ECO:0000256" key="1">
    <source>
        <dbReference type="ARBA" id="ARBA00009460"/>
    </source>
</evidence>
<keyword evidence="5 9" id="KW-0418">Kinase</keyword>
<evidence type="ECO:0000313" key="11">
    <source>
        <dbReference type="Proteomes" id="UP000281406"/>
    </source>
</evidence>
<dbReference type="SUPFAM" id="SSF56112">
    <property type="entry name" value="Protein kinase-like (PK-like)"/>
    <property type="match status" value="1"/>
</dbReference>
<dbReference type="GO" id="GO:0102193">
    <property type="term" value="F:protein-ribulosamine 3-kinase activity"/>
    <property type="evidence" value="ECO:0007669"/>
    <property type="project" value="UniProtKB-EC"/>
</dbReference>
<sequence length="309" mass="34872">MEALLKRELGTSVLKSTGHSGGGCISEGQSFDTDTGRVFVKINHKSEARRMFVGEMASLEAILSTNTVKVPRPVKVLDLERSGALLVMEHVDMRSLNKYSSKLGEQLADLHLYNKRQIEQQNKEQQTVGKGSGQSEVEIANRFGFHVNTCCGYIPQVNDWQDDWVSFHSQQRLQHQLGLVEQSYGDREARELWAKLQLKIPQLFTDIEVVPALLHGDLWGGNVAECSDGPIIFDPASFYGHSEFELAISGIFGGFGSSFYNAYHEKIPKTAGFAERQQLYQLFHYLNHWNHFGQSYRGSSLRIMKDLTK</sequence>
<reference evidence="10 11" key="1">
    <citation type="submission" date="2018-10" db="EMBL/GenBank/DDBJ databases">
        <title>Genome assembly for a Yunnan-Guizhou Plateau 3E fish, Anabarilius grahami (Regan), and its evolutionary and genetic applications.</title>
        <authorList>
            <person name="Jiang W."/>
        </authorList>
    </citation>
    <scope>NUCLEOTIDE SEQUENCE [LARGE SCALE GENOMIC DNA]</scope>
    <source>
        <strain evidence="10">AG-KIZ</strain>
        <tissue evidence="10">Muscle</tissue>
    </source>
</reference>
<evidence type="ECO:0000256" key="4">
    <source>
        <dbReference type="ARBA" id="ARBA00022741"/>
    </source>
</evidence>
<comment type="catalytic activity">
    <reaction evidence="8">
        <text>N(6)-(D-psicosyl)-L-lysyl-[protein] + ATP = N(6)-(3-O-phospho-D-psicosyl)-L-lysyl-[protein] + ADP + H(+)</text>
        <dbReference type="Rhea" id="RHEA:61392"/>
        <dbReference type="Rhea" id="RHEA-COMP:15796"/>
        <dbReference type="Rhea" id="RHEA-COMP:15797"/>
        <dbReference type="ChEBI" id="CHEBI:15378"/>
        <dbReference type="ChEBI" id="CHEBI:30616"/>
        <dbReference type="ChEBI" id="CHEBI:144621"/>
        <dbReference type="ChEBI" id="CHEBI:144622"/>
        <dbReference type="ChEBI" id="CHEBI:456216"/>
    </reaction>
    <physiologicalReaction direction="left-to-right" evidence="8">
        <dbReference type="Rhea" id="RHEA:61393"/>
    </physiologicalReaction>
</comment>
<dbReference type="OrthoDB" id="5772781at2759"/>
<dbReference type="Pfam" id="PF03881">
    <property type="entry name" value="Fructosamin_kin"/>
    <property type="match status" value="1"/>
</dbReference>
<keyword evidence="11" id="KW-1185">Reference proteome</keyword>
<evidence type="ECO:0000256" key="2">
    <source>
        <dbReference type="ARBA" id="ARBA00011961"/>
    </source>
</evidence>
<dbReference type="EMBL" id="RJVU01014084">
    <property type="protein sequence ID" value="ROL53087.1"/>
    <property type="molecule type" value="Genomic_DNA"/>
</dbReference>
<evidence type="ECO:0000256" key="6">
    <source>
        <dbReference type="ARBA" id="ARBA00022840"/>
    </source>
</evidence>
<name>A0A3N0Z3M2_ANAGA</name>
<evidence type="ECO:0000256" key="7">
    <source>
        <dbReference type="ARBA" id="ARBA00048655"/>
    </source>
</evidence>
<dbReference type="Proteomes" id="UP000281406">
    <property type="component" value="Unassembled WGS sequence"/>
</dbReference>
<dbReference type="Gene3D" id="3.30.200.20">
    <property type="entry name" value="Phosphorylase Kinase, domain 1"/>
    <property type="match status" value="1"/>
</dbReference>
<keyword evidence="3 9" id="KW-0808">Transferase</keyword>
<dbReference type="EC" id="2.7.1.172" evidence="2"/>
<dbReference type="PIRSF" id="PIRSF006221">
    <property type="entry name" value="Ketosamine-3-kinase"/>
    <property type="match status" value="1"/>
</dbReference>
<evidence type="ECO:0000256" key="8">
    <source>
        <dbReference type="ARBA" id="ARBA00050767"/>
    </source>
</evidence>
<proteinExistence type="inferred from homology"/>
<dbReference type="GO" id="GO:0005829">
    <property type="term" value="C:cytosol"/>
    <property type="evidence" value="ECO:0007669"/>
    <property type="project" value="UniProtKB-ARBA"/>
</dbReference>
<keyword evidence="4" id="KW-0547">Nucleotide-binding</keyword>
<dbReference type="GO" id="GO:0005524">
    <property type="term" value="F:ATP binding"/>
    <property type="evidence" value="ECO:0007669"/>
    <property type="project" value="UniProtKB-KW"/>
</dbReference>
<dbReference type="AlphaFoldDB" id="A0A3N0Z3M2"/>
<dbReference type="InterPro" id="IPR016477">
    <property type="entry name" value="Fructo-/Ketosamine-3-kinase"/>
</dbReference>
<organism evidence="10 11">
    <name type="scientific">Anabarilius grahami</name>
    <name type="common">Kanglang fish</name>
    <name type="synonym">Barilius grahami</name>
    <dbReference type="NCBI Taxonomy" id="495550"/>
    <lineage>
        <taxon>Eukaryota</taxon>
        <taxon>Metazoa</taxon>
        <taxon>Chordata</taxon>
        <taxon>Craniata</taxon>
        <taxon>Vertebrata</taxon>
        <taxon>Euteleostomi</taxon>
        <taxon>Actinopterygii</taxon>
        <taxon>Neopterygii</taxon>
        <taxon>Teleostei</taxon>
        <taxon>Ostariophysi</taxon>
        <taxon>Cypriniformes</taxon>
        <taxon>Xenocyprididae</taxon>
        <taxon>Xenocypridinae</taxon>
        <taxon>Xenocypridinae incertae sedis</taxon>
        <taxon>Anabarilius</taxon>
    </lineage>
</organism>